<evidence type="ECO:0008006" key="2">
    <source>
        <dbReference type="Google" id="ProtNLM"/>
    </source>
</evidence>
<gene>
    <name evidence="1" type="ORF">ASTO00021_LOCUS13758</name>
</gene>
<dbReference type="PANTHER" id="PTHR15615">
    <property type="match status" value="1"/>
</dbReference>
<organism evidence="1">
    <name type="scientific">Aplanochytrium stocchinoi</name>
    <dbReference type="NCBI Taxonomy" id="215587"/>
    <lineage>
        <taxon>Eukaryota</taxon>
        <taxon>Sar</taxon>
        <taxon>Stramenopiles</taxon>
        <taxon>Bigyra</taxon>
        <taxon>Labyrinthulomycetes</taxon>
        <taxon>Thraustochytrida</taxon>
        <taxon>Thraustochytriidae</taxon>
        <taxon>Aplanochytrium</taxon>
    </lineage>
</organism>
<proteinExistence type="predicted"/>
<dbReference type="Gene3D" id="1.10.472.10">
    <property type="entry name" value="Cyclin-like"/>
    <property type="match status" value="1"/>
</dbReference>
<dbReference type="EMBL" id="HBIN01018030">
    <property type="protein sequence ID" value="CAE0443698.1"/>
    <property type="molecule type" value="Transcribed_RNA"/>
</dbReference>
<dbReference type="SUPFAM" id="SSF47954">
    <property type="entry name" value="Cyclin-like"/>
    <property type="match status" value="1"/>
</dbReference>
<name>A0A7S3V0F5_9STRA</name>
<protein>
    <recommendedName>
        <fullName evidence="2">Cyclin</fullName>
    </recommendedName>
</protein>
<reference evidence="1" key="1">
    <citation type="submission" date="2021-01" db="EMBL/GenBank/DDBJ databases">
        <authorList>
            <person name="Corre E."/>
            <person name="Pelletier E."/>
            <person name="Niang G."/>
            <person name="Scheremetjew M."/>
            <person name="Finn R."/>
            <person name="Kale V."/>
            <person name="Holt S."/>
            <person name="Cochrane G."/>
            <person name="Meng A."/>
            <person name="Brown T."/>
            <person name="Cohen L."/>
        </authorList>
    </citation>
    <scope>NUCLEOTIDE SEQUENCE</scope>
    <source>
        <strain evidence="1">GSBS06</strain>
    </source>
</reference>
<dbReference type="InterPro" id="IPR036915">
    <property type="entry name" value="Cyclin-like_sf"/>
</dbReference>
<dbReference type="GO" id="GO:0019901">
    <property type="term" value="F:protein kinase binding"/>
    <property type="evidence" value="ECO:0007669"/>
    <property type="project" value="InterPro"/>
</dbReference>
<accession>A0A7S3V0F5</accession>
<sequence>MILLKRKRKRDEMVYESLKVENVKVAIGQKLVENSLLFLISHGIETLCARNNLQQQPCSGSDFDSCDKLNVSIFEYLRKIVMLIDNWAQQVEERDGPLESESNENQLSSGITHVFMALIYMDRVQRTGKIIVNKRSVHRVLLTSIMVAHKFLEDKRLSNGWFANVGGISKKEICVLEATLCFASDWRLLVSRQEFESMKIKCLKTFTMVVRSDKKRKSVNVQSQYAVKEKYADTFSQTISTSAPSVSAF</sequence>
<dbReference type="InterPro" id="IPR013922">
    <property type="entry name" value="Cyclin_PHO80-like"/>
</dbReference>
<dbReference type="Pfam" id="PF08613">
    <property type="entry name" value="Cyclin"/>
    <property type="match status" value="1"/>
</dbReference>
<evidence type="ECO:0000313" key="1">
    <source>
        <dbReference type="EMBL" id="CAE0443698.1"/>
    </source>
</evidence>
<dbReference type="AlphaFoldDB" id="A0A7S3V0F5"/>
<dbReference type="PANTHER" id="PTHR15615:SF108">
    <property type="entry name" value="PROTEIN CNPPD1"/>
    <property type="match status" value="1"/>
</dbReference>